<protein>
    <submittedName>
        <fullName evidence="1">Uncharacterized protein</fullName>
    </submittedName>
</protein>
<name>A0A9D2TJH2_9MICO</name>
<sequence length="165" mass="17820">MVRMLQLAYPIPGAVLRSTRDADAAVESVEVIGPLAQHLLTHDFEKKGGNLFTKPAGSGQEIEINVLMPRTDSSRGIRPKDVPGLGQVDTLPELTLALSGPGLVLDVSAELLDGTPIEFRTRVPRLDVAVVLKAHSWKARGLSDPRDLADLHSLMEIRQAHPDAP</sequence>
<gene>
    <name evidence="1" type="ORF">H9932_15440</name>
</gene>
<reference evidence="1" key="1">
    <citation type="journal article" date="2021" name="PeerJ">
        <title>Extensive microbial diversity within the chicken gut microbiome revealed by metagenomics and culture.</title>
        <authorList>
            <person name="Gilroy R."/>
            <person name="Ravi A."/>
            <person name="Getino M."/>
            <person name="Pursley I."/>
            <person name="Horton D.L."/>
            <person name="Alikhan N.F."/>
            <person name="Baker D."/>
            <person name="Gharbi K."/>
            <person name="Hall N."/>
            <person name="Watson M."/>
            <person name="Adriaenssens E.M."/>
            <person name="Foster-Nyarko E."/>
            <person name="Jarju S."/>
            <person name="Secka A."/>
            <person name="Antonio M."/>
            <person name="Oren A."/>
            <person name="Chaudhuri R.R."/>
            <person name="La Ragione R."/>
            <person name="Hildebrand F."/>
            <person name="Pallen M.J."/>
        </authorList>
    </citation>
    <scope>NUCLEOTIDE SEQUENCE</scope>
    <source>
        <strain evidence="1">CHK130-7132</strain>
    </source>
</reference>
<evidence type="ECO:0000313" key="1">
    <source>
        <dbReference type="EMBL" id="HJC71053.1"/>
    </source>
</evidence>
<reference evidence="1" key="2">
    <citation type="submission" date="2021-04" db="EMBL/GenBank/DDBJ databases">
        <authorList>
            <person name="Gilroy R."/>
        </authorList>
    </citation>
    <scope>NUCLEOTIDE SEQUENCE</scope>
    <source>
        <strain evidence="1">CHK130-7132</strain>
    </source>
</reference>
<dbReference type="EMBL" id="DWWC01000330">
    <property type="protein sequence ID" value="HJC71053.1"/>
    <property type="molecule type" value="Genomic_DNA"/>
</dbReference>
<evidence type="ECO:0000313" key="2">
    <source>
        <dbReference type="Proteomes" id="UP000823854"/>
    </source>
</evidence>
<dbReference type="Proteomes" id="UP000823854">
    <property type="component" value="Unassembled WGS sequence"/>
</dbReference>
<organism evidence="1 2">
    <name type="scientific">Candidatus Brachybacterium intestinipullorum</name>
    <dbReference type="NCBI Taxonomy" id="2838512"/>
    <lineage>
        <taxon>Bacteria</taxon>
        <taxon>Bacillati</taxon>
        <taxon>Actinomycetota</taxon>
        <taxon>Actinomycetes</taxon>
        <taxon>Micrococcales</taxon>
        <taxon>Dermabacteraceae</taxon>
        <taxon>Brachybacterium</taxon>
    </lineage>
</organism>
<comment type="caution">
    <text evidence="1">The sequence shown here is derived from an EMBL/GenBank/DDBJ whole genome shotgun (WGS) entry which is preliminary data.</text>
</comment>
<accession>A0A9D2TJH2</accession>
<dbReference type="AlphaFoldDB" id="A0A9D2TJH2"/>
<proteinExistence type="predicted"/>